<evidence type="ECO:0000256" key="3">
    <source>
        <dbReference type="ARBA" id="ARBA00022741"/>
    </source>
</evidence>
<organism evidence="6 7">
    <name type="scientific">Streptomyces rubradiris</name>
    <name type="common">Streptomyces achromogenes subsp. rubradiris</name>
    <dbReference type="NCBI Taxonomy" id="285531"/>
    <lineage>
        <taxon>Bacteria</taxon>
        <taxon>Bacillati</taxon>
        <taxon>Actinomycetota</taxon>
        <taxon>Actinomycetes</taxon>
        <taxon>Kitasatosporales</taxon>
        <taxon>Streptomycetaceae</taxon>
        <taxon>Streptomyces</taxon>
    </lineage>
</organism>
<dbReference type="RefSeq" id="WP_189989350.1">
    <property type="nucleotide sequence ID" value="NZ_BNCB01000001.1"/>
</dbReference>
<dbReference type="EMBL" id="BNEA01000015">
    <property type="protein sequence ID" value="GHI53626.1"/>
    <property type="molecule type" value="Genomic_DNA"/>
</dbReference>
<dbReference type="PANTHER" id="PTHR43776:SF7">
    <property type="entry name" value="D,D-DIPEPTIDE TRANSPORT ATP-BINDING PROTEIN DDPF-RELATED"/>
    <property type="match status" value="1"/>
</dbReference>
<evidence type="ECO:0000256" key="1">
    <source>
        <dbReference type="ARBA" id="ARBA00005417"/>
    </source>
</evidence>
<keyword evidence="7" id="KW-1185">Reference proteome</keyword>
<dbReference type="PANTHER" id="PTHR43776">
    <property type="entry name" value="TRANSPORT ATP-BINDING PROTEIN"/>
    <property type="match status" value="1"/>
</dbReference>
<feature type="domain" description="ABC transporter" evidence="5">
    <location>
        <begin position="2"/>
        <end position="218"/>
    </location>
</feature>
<evidence type="ECO:0000256" key="2">
    <source>
        <dbReference type="ARBA" id="ARBA00022448"/>
    </source>
</evidence>
<keyword evidence="4 6" id="KW-0067">ATP-binding</keyword>
<dbReference type="Proteomes" id="UP000646738">
    <property type="component" value="Unassembled WGS sequence"/>
</dbReference>
<evidence type="ECO:0000256" key="4">
    <source>
        <dbReference type="ARBA" id="ARBA00022840"/>
    </source>
</evidence>
<reference evidence="7" key="1">
    <citation type="submission" date="2023-07" db="EMBL/GenBank/DDBJ databases">
        <title>Whole genome shotgun sequence of Streptomyces achromogenes subsp. rubradiris NBRC 14000.</title>
        <authorList>
            <person name="Komaki H."/>
            <person name="Tamura T."/>
        </authorList>
    </citation>
    <scope>NUCLEOTIDE SEQUENCE [LARGE SCALE GENOMIC DNA]</scope>
    <source>
        <strain evidence="7">NBRC 14000</strain>
    </source>
</reference>
<dbReference type="Gene3D" id="3.40.50.300">
    <property type="entry name" value="P-loop containing nucleotide triphosphate hydrolases"/>
    <property type="match status" value="1"/>
</dbReference>
<sequence length="220" mass="24185">MLELRAITAGYDRRAPVVRDFSLTLAPGEAVGLLGPSGCGKSTLARVTALLHRPYSGTLLLDGTPVRHWRHRAPREQRTAFGVVFQEPRLSADPRLRLSDLIAEPLRATGRREEIPERVPELAATVGLTPDLLTRRPHEVSDGQLQRACLARALVLRPRWLICDEMTAMLDASTTAALVAVVEGYRATTGAGLLAVGHDHTLLKRWCDHTVEWRALTPDA</sequence>
<dbReference type="InterPro" id="IPR050319">
    <property type="entry name" value="ABC_transp_ATP-bind"/>
</dbReference>
<keyword evidence="2" id="KW-0813">Transport</keyword>
<evidence type="ECO:0000313" key="6">
    <source>
        <dbReference type="EMBL" id="GHI53626.1"/>
    </source>
</evidence>
<dbReference type="SUPFAM" id="SSF52540">
    <property type="entry name" value="P-loop containing nucleoside triphosphate hydrolases"/>
    <property type="match status" value="1"/>
</dbReference>
<dbReference type="GO" id="GO:0005524">
    <property type="term" value="F:ATP binding"/>
    <property type="evidence" value="ECO:0007669"/>
    <property type="project" value="UniProtKB-KW"/>
</dbReference>
<dbReference type="Pfam" id="PF00005">
    <property type="entry name" value="ABC_tran"/>
    <property type="match status" value="1"/>
</dbReference>
<accession>A0ABQ3RCP9</accession>
<dbReference type="InterPro" id="IPR027417">
    <property type="entry name" value="P-loop_NTPase"/>
</dbReference>
<comment type="similarity">
    <text evidence="1">Belongs to the ABC transporter superfamily.</text>
</comment>
<dbReference type="InterPro" id="IPR003593">
    <property type="entry name" value="AAA+_ATPase"/>
</dbReference>
<dbReference type="InterPro" id="IPR003439">
    <property type="entry name" value="ABC_transporter-like_ATP-bd"/>
</dbReference>
<protein>
    <submittedName>
        <fullName evidence="6">ABC transporter ATP-binding protein</fullName>
    </submittedName>
</protein>
<proteinExistence type="inferred from homology"/>
<evidence type="ECO:0000313" key="7">
    <source>
        <dbReference type="Proteomes" id="UP000646738"/>
    </source>
</evidence>
<comment type="caution">
    <text evidence="6">The sequence shown here is derived from an EMBL/GenBank/DDBJ whole genome shotgun (WGS) entry which is preliminary data.</text>
</comment>
<dbReference type="SMART" id="SM00382">
    <property type="entry name" value="AAA"/>
    <property type="match status" value="1"/>
</dbReference>
<gene>
    <name evidence="6" type="ORF">Srubr_34720</name>
</gene>
<evidence type="ECO:0000259" key="5">
    <source>
        <dbReference type="PROSITE" id="PS50893"/>
    </source>
</evidence>
<dbReference type="PROSITE" id="PS50893">
    <property type="entry name" value="ABC_TRANSPORTER_2"/>
    <property type="match status" value="1"/>
</dbReference>
<keyword evidence="3" id="KW-0547">Nucleotide-binding</keyword>
<name>A0ABQ3RCP9_STRRR</name>